<dbReference type="InterPro" id="IPR011990">
    <property type="entry name" value="TPR-like_helical_dom_sf"/>
</dbReference>
<sequence length="1094" mass="125040">MRLLEYNNGEVFLTRDFNRDLPRYAILSHTWGSEEEEVTYRDLIDCTGKNKAGYKKIEFCAKQARYDGLQYFWIDTCCIDKSNYTELHEAINSMFRWYQNANRCYVFLADVTTPNLNTGSNNSLESYHHEEQNFDKLETSLGSTQPGLLWEAALRRSRWFTRGWTLQELVAPVSVEFFTKQGRWLGDKASLEQQIHQITGIPVLALRGANVSEFDIEERFKWAEGRQTTREEDWAYCLLGIFGVFMPLIYGEGKSNAVRRLRKKTGAHNEGKINRLLFLYLAKLSGVKHHTWQELKPTMTIPFNRDPDFVDRSDILARIDEQCFKQAGRTALVGLGGVGKSQLAIEFAYRIDRELAQVWVFWVHASTRARLEEGFRMIADAVKLPGWEEPKADILQLLYIWLSQERNGRWVIILDSADDADVFFGTMAGSESKPLASYLPQSRNGSVLVTTRNRDLARRLIGNTDIIEVGTMSKAEALLLLEKKIGVITDLDAATELVSALEYVPLAINQAAGYIQARAPRSSVEKYLAEFRESERKRSRLLGYDGGDLRRDYSASNGILTTWQMSFEHIYSRRRSASELMSLMSFFDRHNIPDLLLKPAASTTIIDGDEDSDSETSQELLDDEFEDDVAMLKDFHLIKVNENGIEFEMHELVQLSTRKWLENHGLQERFKELYLTRLEASFPDGDYLENWKSCRKLFPHVEKAIQYKPTGEKLEEIWAALLTSGAWFALSQGRLVVAERMAHKTRRSYEKLLGGEHRYTLSAMFLYASVLLDKGQWTDAEELFVQILETRKNTLGTDHPDTLAAMSNLASTYRIRGRWEDAEKLQVQVMEAQGRMKKFRADYSDTLTIMNNLALTYVSQGRWDDAEKLQLQVVEAGSIKLGIGHPGHLTELNNLALTYMGQNRWKDAEKLEVQVVDGRKITLGADHPDTLASMNNLASIYANQGRCDDAEQLFLEIIETHKAKLGFDHPNTLINIANLATTYRYQGRFKEAEQLHTQVLEAYKAKLGIDHPDTLTSMASLAYDWKRLGRHADALALMESCVRGRQRILGPEHPQTCSSVASIKEWDTNAKDGRSYPSTLGIEQLQHFSPNERP</sequence>
<proteinExistence type="predicted"/>
<dbReference type="AlphaFoldDB" id="A0A9N9UD72"/>
<comment type="caution">
    <text evidence="3">The sequence shown here is derived from an EMBL/GenBank/DDBJ whole genome shotgun (WGS) entry which is preliminary data.</text>
</comment>
<reference evidence="3 4" key="2">
    <citation type="submission" date="2021-10" db="EMBL/GenBank/DDBJ databases">
        <authorList>
            <person name="Piombo E."/>
        </authorList>
    </citation>
    <scope>NUCLEOTIDE SEQUENCE [LARGE SCALE GENOMIC DNA]</scope>
</reference>
<keyword evidence="4" id="KW-1185">Reference proteome</keyword>
<dbReference type="SUPFAM" id="SSF48452">
    <property type="entry name" value="TPR-like"/>
    <property type="match status" value="1"/>
</dbReference>
<dbReference type="InterPro" id="IPR027417">
    <property type="entry name" value="P-loop_NTPase"/>
</dbReference>
<gene>
    <name evidence="3" type="ORF">CBYS24578_00010473</name>
</gene>
<dbReference type="Pfam" id="PF13424">
    <property type="entry name" value="TPR_12"/>
    <property type="match status" value="3"/>
</dbReference>
<dbReference type="Pfam" id="PF06985">
    <property type="entry name" value="HET"/>
    <property type="match status" value="1"/>
</dbReference>
<dbReference type="GO" id="GO:0043531">
    <property type="term" value="F:ADP binding"/>
    <property type="evidence" value="ECO:0007669"/>
    <property type="project" value="InterPro"/>
</dbReference>
<evidence type="ECO:0000259" key="2">
    <source>
        <dbReference type="Pfam" id="PF06985"/>
    </source>
</evidence>
<dbReference type="Pfam" id="PF13374">
    <property type="entry name" value="TPR_10"/>
    <property type="match status" value="1"/>
</dbReference>
<feature type="domain" description="Heterokaryon incompatibility" evidence="2">
    <location>
        <begin position="24"/>
        <end position="168"/>
    </location>
</feature>
<dbReference type="Gene3D" id="1.25.40.10">
    <property type="entry name" value="Tetratricopeptide repeat domain"/>
    <property type="match status" value="2"/>
</dbReference>
<evidence type="ECO:0000259" key="1">
    <source>
        <dbReference type="Pfam" id="PF00931"/>
    </source>
</evidence>
<dbReference type="InterPro" id="IPR002182">
    <property type="entry name" value="NB-ARC"/>
</dbReference>
<dbReference type="OrthoDB" id="626167at2759"/>
<dbReference type="InterPro" id="IPR010730">
    <property type="entry name" value="HET"/>
</dbReference>
<accession>A0A9N9UD72</accession>
<protein>
    <recommendedName>
        <fullName evidence="5">Kinesin light chain</fullName>
    </recommendedName>
</protein>
<dbReference type="PANTHER" id="PTHR10622">
    <property type="entry name" value="HET DOMAIN-CONTAINING PROTEIN"/>
    <property type="match status" value="1"/>
</dbReference>
<dbReference type="Proteomes" id="UP000754883">
    <property type="component" value="Unassembled WGS sequence"/>
</dbReference>
<evidence type="ECO:0008006" key="5">
    <source>
        <dbReference type="Google" id="ProtNLM"/>
    </source>
</evidence>
<reference evidence="4" key="1">
    <citation type="submission" date="2019-06" db="EMBL/GenBank/DDBJ databases">
        <authorList>
            <person name="Broberg M."/>
        </authorList>
    </citation>
    <scope>NUCLEOTIDE SEQUENCE [LARGE SCALE GENOMIC DNA]</scope>
</reference>
<name>A0A9N9UD72_9HYPO</name>
<organism evidence="3 4">
    <name type="scientific">Clonostachys byssicola</name>
    <dbReference type="NCBI Taxonomy" id="160290"/>
    <lineage>
        <taxon>Eukaryota</taxon>
        <taxon>Fungi</taxon>
        <taxon>Dikarya</taxon>
        <taxon>Ascomycota</taxon>
        <taxon>Pezizomycotina</taxon>
        <taxon>Sordariomycetes</taxon>
        <taxon>Hypocreomycetidae</taxon>
        <taxon>Hypocreales</taxon>
        <taxon>Bionectriaceae</taxon>
        <taxon>Clonostachys</taxon>
    </lineage>
</organism>
<dbReference type="EMBL" id="CABFNO020001443">
    <property type="protein sequence ID" value="CAG9987830.1"/>
    <property type="molecule type" value="Genomic_DNA"/>
</dbReference>
<dbReference type="PANTHER" id="PTHR10622:SF11">
    <property type="entry name" value="HET-DOMAIN-CONTAINING PROTEIN"/>
    <property type="match status" value="1"/>
</dbReference>
<feature type="domain" description="NB-ARC" evidence="1">
    <location>
        <begin position="329"/>
        <end position="485"/>
    </location>
</feature>
<dbReference type="Gene3D" id="3.40.50.300">
    <property type="entry name" value="P-loop containing nucleotide triphosphate hydrolases"/>
    <property type="match status" value="1"/>
</dbReference>
<dbReference type="Pfam" id="PF00931">
    <property type="entry name" value="NB-ARC"/>
    <property type="match status" value="1"/>
</dbReference>
<evidence type="ECO:0000313" key="4">
    <source>
        <dbReference type="Proteomes" id="UP000754883"/>
    </source>
</evidence>
<evidence type="ECO:0000313" key="3">
    <source>
        <dbReference type="EMBL" id="CAG9987830.1"/>
    </source>
</evidence>
<dbReference type="SUPFAM" id="SSF52540">
    <property type="entry name" value="P-loop containing nucleoside triphosphate hydrolases"/>
    <property type="match status" value="1"/>
</dbReference>